<evidence type="ECO:0000313" key="2">
    <source>
        <dbReference type="EMBL" id="ERG64838.1"/>
    </source>
</evidence>
<reference evidence="2 3" key="1">
    <citation type="journal article" date="2013" name="Genome Announc.">
        <title>First draft genome sequence from a member of the genus agrococcus, isolated from modern microbialites.</title>
        <authorList>
            <person name="White R.A.III."/>
            <person name="Grassa C.J."/>
            <person name="Suttle C.A."/>
        </authorList>
    </citation>
    <scope>NUCLEOTIDE SEQUENCE [LARGE SCALE GENOMIC DNA]</scope>
    <source>
        <strain evidence="2 3">RW1</strain>
    </source>
</reference>
<organism evidence="2 3">
    <name type="scientific">Agrococcus pavilionensis RW1</name>
    <dbReference type="NCBI Taxonomy" id="1330458"/>
    <lineage>
        <taxon>Bacteria</taxon>
        <taxon>Bacillati</taxon>
        <taxon>Actinomycetota</taxon>
        <taxon>Actinomycetes</taxon>
        <taxon>Micrococcales</taxon>
        <taxon>Microbacteriaceae</taxon>
        <taxon>Agrococcus</taxon>
    </lineage>
</organism>
<evidence type="ECO:0008006" key="4">
    <source>
        <dbReference type="Google" id="ProtNLM"/>
    </source>
</evidence>
<feature type="coiled-coil region" evidence="1">
    <location>
        <begin position="7"/>
        <end position="34"/>
    </location>
</feature>
<keyword evidence="1" id="KW-0175">Coiled coil</keyword>
<protein>
    <recommendedName>
        <fullName evidence="4">Helix-turn-helix domain-containing protein</fullName>
    </recommendedName>
</protein>
<dbReference type="Proteomes" id="UP000016462">
    <property type="component" value="Unassembled WGS sequence"/>
</dbReference>
<dbReference type="RefSeq" id="WP_021009859.1">
    <property type="nucleotide sequence ID" value="NZ_ASHR01000014.1"/>
</dbReference>
<keyword evidence="3" id="KW-1185">Reference proteome</keyword>
<proteinExistence type="predicted"/>
<evidence type="ECO:0000313" key="3">
    <source>
        <dbReference type="Proteomes" id="UP000016462"/>
    </source>
</evidence>
<comment type="caution">
    <text evidence="2">The sequence shown here is derived from an EMBL/GenBank/DDBJ whole genome shotgun (WGS) entry which is preliminary data.</text>
</comment>
<sequence length="99" mass="11518">MTRWSEADQLSFRIQELESRVKQLEKVVSSATREPRWADVYQVAEHLRASTRLVRDLTKSGVLTRYGRPRLYRWDLNEVDAAFLGHTLDTMFGGRFSGT</sequence>
<dbReference type="EMBL" id="ASHR01000014">
    <property type="protein sequence ID" value="ERG64838.1"/>
    <property type="molecule type" value="Genomic_DNA"/>
</dbReference>
<dbReference type="OrthoDB" id="3401953at2"/>
<evidence type="ECO:0000256" key="1">
    <source>
        <dbReference type="SAM" id="Coils"/>
    </source>
</evidence>
<name>U1LCF7_9MICO</name>
<accession>U1LCF7</accession>
<gene>
    <name evidence="2" type="ORF">L332_10330</name>
</gene>
<dbReference type="AlphaFoldDB" id="U1LCF7"/>